<comment type="caution">
    <text evidence="1">The sequence shown here is derived from an EMBL/GenBank/DDBJ whole genome shotgun (WGS) entry which is preliminary data.</text>
</comment>
<keyword evidence="2" id="KW-1185">Reference proteome</keyword>
<sequence>MRESGRHGLAVLQCERARTTGPFASENEDMRQLSRVLVDYVRVD</sequence>
<protein>
    <submittedName>
        <fullName evidence="1">Uncharacterized protein</fullName>
    </submittedName>
</protein>
<dbReference type="STRING" id="595434.RISK_001175"/>
<gene>
    <name evidence="1" type="ORF">RISK_001175</name>
</gene>
<accession>A0A0J1BJX7</accession>
<dbReference type="EMBL" id="LECT01000010">
    <property type="protein sequence ID" value="KLU06861.1"/>
    <property type="molecule type" value="Genomic_DNA"/>
</dbReference>
<dbReference type="PATRIC" id="fig|595434.4.peg.1129"/>
<evidence type="ECO:0000313" key="1">
    <source>
        <dbReference type="EMBL" id="KLU06861.1"/>
    </source>
</evidence>
<dbReference type="Proteomes" id="UP000036367">
    <property type="component" value="Unassembled WGS sequence"/>
</dbReference>
<reference evidence="1" key="1">
    <citation type="submission" date="2015-05" db="EMBL/GenBank/DDBJ databases">
        <title>Permanent draft genome of Rhodopirellula islandicus K833.</title>
        <authorList>
            <person name="Kizina J."/>
            <person name="Richter M."/>
            <person name="Glockner F.O."/>
            <person name="Harder J."/>
        </authorList>
    </citation>
    <scope>NUCLEOTIDE SEQUENCE [LARGE SCALE GENOMIC DNA]</scope>
    <source>
        <strain evidence="1">K833</strain>
    </source>
</reference>
<evidence type="ECO:0000313" key="2">
    <source>
        <dbReference type="Proteomes" id="UP000036367"/>
    </source>
</evidence>
<name>A0A0J1BJX7_RHOIS</name>
<organism evidence="1 2">
    <name type="scientific">Rhodopirellula islandica</name>
    <dbReference type="NCBI Taxonomy" id="595434"/>
    <lineage>
        <taxon>Bacteria</taxon>
        <taxon>Pseudomonadati</taxon>
        <taxon>Planctomycetota</taxon>
        <taxon>Planctomycetia</taxon>
        <taxon>Pirellulales</taxon>
        <taxon>Pirellulaceae</taxon>
        <taxon>Rhodopirellula</taxon>
    </lineage>
</organism>
<dbReference type="AlphaFoldDB" id="A0A0J1BJX7"/>
<proteinExistence type="predicted"/>